<name>A0A4Y7RI49_9FIRM</name>
<dbReference type="Proteomes" id="UP000298324">
    <property type="component" value="Unassembled WGS sequence"/>
</dbReference>
<evidence type="ECO:0000313" key="1">
    <source>
        <dbReference type="EMBL" id="TEB07997.1"/>
    </source>
</evidence>
<comment type="caution">
    <text evidence="1">The sequence shown here is derived from an EMBL/GenBank/DDBJ whole genome shotgun (WGS) entry which is preliminary data.</text>
</comment>
<gene>
    <name evidence="1" type="ORF">Psch_01552</name>
</gene>
<keyword evidence="2" id="KW-1185">Reference proteome</keyword>
<proteinExistence type="predicted"/>
<dbReference type="AlphaFoldDB" id="A0A4Y7RI49"/>
<evidence type="ECO:0000313" key="2">
    <source>
        <dbReference type="Proteomes" id="UP000298324"/>
    </source>
</evidence>
<dbReference type="EMBL" id="QFGA01000001">
    <property type="protein sequence ID" value="TEB07997.1"/>
    <property type="molecule type" value="Genomic_DNA"/>
</dbReference>
<protein>
    <submittedName>
        <fullName evidence="1">Uncharacterized protein</fullName>
    </submittedName>
</protein>
<accession>A0A4Y7RI49</accession>
<organism evidence="1 2">
    <name type="scientific">Pelotomaculum schinkii</name>
    <dbReference type="NCBI Taxonomy" id="78350"/>
    <lineage>
        <taxon>Bacteria</taxon>
        <taxon>Bacillati</taxon>
        <taxon>Bacillota</taxon>
        <taxon>Clostridia</taxon>
        <taxon>Eubacteriales</taxon>
        <taxon>Desulfotomaculaceae</taxon>
        <taxon>Pelotomaculum</taxon>
    </lineage>
</organism>
<sequence>MDVGRETWDVRILAELYLHSVSYVLSRNLITGT</sequence>
<reference evidence="1 2" key="1">
    <citation type="journal article" date="2018" name="Environ. Microbiol.">
        <title>Novel energy conservation strategies and behaviour of Pelotomaculum schinkii driving syntrophic propionate catabolism.</title>
        <authorList>
            <person name="Hidalgo-Ahumada C.A.P."/>
            <person name="Nobu M.K."/>
            <person name="Narihiro T."/>
            <person name="Tamaki H."/>
            <person name="Liu W.T."/>
            <person name="Kamagata Y."/>
            <person name="Stams A.J.M."/>
            <person name="Imachi H."/>
            <person name="Sousa D.Z."/>
        </authorList>
    </citation>
    <scope>NUCLEOTIDE SEQUENCE [LARGE SCALE GENOMIC DNA]</scope>
    <source>
        <strain evidence="1 2">HH</strain>
    </source>
</reference>